<evidence type="ECO:0000256" key="9">
    <source>
        <dbReference type="ARBA" id="ARBA00038929"/>
    </source>
</evidence>
<dbReference type="HOGENOM" id="CLU_004624_2_0_1"/>
<keyword evidence="4 11" id="KW-0732">Signal</keyword>
<feature type="domain" description="Glycoside hydrolase family 5" evidence="12">
    <location>
        <begin position="87"/>
        <end position="328"/>
    </location>
</feature>
<dbReference type="Gene3D" id="3.20.20.80">
    <property type="entry name" value="Glycosidases"/>
    <property type="match status" value="1"/>
</dbReference>
<dbReference type="SUPFAM" id="SSF51445">
    <property type="entry name" value="(Trans)glycosidases"/>
    <property type="match status" value="1"/>
</dbReference>
<accession>A0A010R7K3</accession>
<dbReference type="GO" id="GO:0071555">
    <property type="term" value="P:cell wall organization"/>
    <property type="evidence" value="ECO:0007669"/>
    <property type="project" value="UniProtKB-KW"/>
</dbReference>
<dbReference type="PANTHER" id="PTHR31297:SF1">
    <property type="entry name" value="GLUCAN 1,3-BETA-GLUCOSIDASE I_II-RELATED"/>
    <property type="match status" value="1"/>
</dbReference>
<name>A0A010R7K3_9PEZI</name>
<dbReference type="PANTHER" id="PTHR31297">
    <property type="entry name" value="GLUCAN ENDO-1,6-BETA-GLUCOSIDASE B"/>
    <property type="match status" value="1"/>
</dbReference>
<feature type="signal peptide" evidence="11">
    <location>
        <begin position="1"/>
        <end position="19"/>
    </location>
</feature>
<evidence type="ECO:0000256" key="2">
    <source>
        <dbReference type="ARBA" id="ARBA00005641"/>
    </source>
</evidence>
<reference evidence="13 14" key="1">
    <citation type="submission" date="2014-02" db="EMBL/GenBank/DDBJ databases">
        <title>The genome sequence of Colletotrichum fioriniae PJ7.</title>
        <authorList>
            <person name="Baroncelli R."/>
            <person name="Thon M.R."/>
        </authorList>
    </citation>
    <scope>NUCLEOTIDE SEQUENCE [LARGE SCALE GENOMIC DNA]</scope>
    <source>
        <strain evidence="13 14">PJ7</strain>
    </source>
</reference>
<keyword evidence="7" id="KW-0961">Cell wall biogenesis/degradation</keyword>
<dbReference type="Pfam" id="PF00150">
    <property type="entry name" value="Cellulase"/>
    <property type="match status" value="1"/>
</dbReference>
<dbReference type="GO" id="GO:0005576">
    <property type="term" value="C:extracellular region"/>
    <property type="evidence" value="ECO:0007669"/>
    <property type="project" value="UniProtKB-SubCell"/>
</dbReference>
<proteinExistence type="inferred from homology"/>
<evidence type="ECO:0000256" key="8">
    <source>
        <dbReference type="ARBA" id="ARBA00036824"/>
    </source>
</evidence>
<evidence type="ECO:0000256" key="11">
    <source>
        <dbReference type="SAM" id="SignalP"/>
    </source>
</evidence>
<evidence type="ECO:0000256" key="10">
    <source>
        <dbReference type="RuleBase" id="RU361153"/>
    </source>
</evidence>
<keyword evidence="5 10" id="KW-0378">Hydrolase</keyword>
<keyword evidence="14" id="KW-1185">Reference proteome</keyword>
<comment type="similarity">
    <text evidence="2 10">Belongs to the glycosyl hydrolase 5 (cellulase A) family.</text>
</comment>
<evidence type="ECO:0000259" key="12">
    <source>
        <dbReference type="Pfam" id="PF00150"/>
    </source>
</evidence>
<gene>
    <name evidence="13" type="ORF">CFIO01_03584</name>
</gene>
<comment type="catalytic activity">
    <reaction evidence="8">
        <text>Successive hydrolysis of beta-D-glucose units from the non-reducing ends of (1-&gt;3)-beta-D-glucans, releasing alpha-glucose.</text>
        <dbReference type="EC" id="3.2.1.58"/>
    </reaction>
</comment>
<dbReference type="EC" id="3.2.1.58" evidence="9"/>
<evidence type="ECO:0000313" key="13">
    <source>
        <dbReference type="EMBL" id="EXF76191.1"/>
    </source>
</evidence>
<evidence type="ECO:0000256" key="3">
    <source>
        <dbReference type="ARBA" id="ARBA00022525"/>
    </source>
</evidence>
<evidence type="ECO:0000256" key="7">
    <source>
        <dbReference type="ARBA" id="ARBA00023316"/>
    </source>
</evidence>
<comment type="subcellular location">
    <subcellularLocation>
        <location evidence="1">Secreted</location>
    </subcellularLocation>
</comment>
<dbReference type="AlphaFoldDB" id="A0A010R7K3"/>
<evidence type="ECO:0000256" key="1">
    <source>
        <dbReference type="ARBA" id="ARBA00004613"/>
    </source>
</evidence>
<dbReference type="eggNOG" id="ENOG502RW7W">
    <property type="taxonomic scope" value="Eukaryota"/>
</dbReference>
<dbReference type="GO" id="GO:0004338">
    <property type="term" value="F:glucan exo-1,3-beta-glucosidase activity"/>
    <property type="evidence" value="ECO:0007669"/>
    <property type="project" value="UniProtKB-EC"/>
</dbReference>
<feature type="chain" id="PRO_5001455588" description="glucan 1,3-beta-glucosidase" evidence="11">
    <location>
        <begin position="20"/>
        <end position="389"/>
    </location>
</feature>
<organism evidence="13 14">
    <name type="scientific">Colletotrichum fioriniae PJ7</name>
    <dbReference type="NCBI Taxonomy" id="1445577"/>
    <lineage>
        <taxon>Eukaryota</taxon>
        <taxon>Fungi</taxon>
        <taxon>Dikarya</taxon>
        <taxon>Ascomycota</taxon>
        <taxon>Pezizomycotina</taxon>
        <taxon>Sordariomycetes</taxon>
        <taxon>Hypocreomycetidae</taxon>
        <taxon>Glomerellales</taxon>
        <taxon>Glomerellaceae</taxon>
        <taxon>Colletotrichum</taxon>
        <taxon>Colletotrichum acutatum species complex</taxon>
    </lineage>
</organism>
<evidence type="ECO:0000256" key="4">
    <source>
        <dbReference type="ARBA" id="ARBA00022729"/>
    </source>
</evidence>
<sequence>MKTSDILSFLGFFLVSAFAVPTQNYVDWKTFKASGVNLGGWLVQEAVLDAGFWSQYGGNTTDEWGFCVRLGSQCGPVLERRYATYFQPADIDKLANAGVTILRIPTHYAAWIKVPGSQLYTGNQIQFLKNIATYAITKYNMHIIVDVHSLPGGLNGLGIGEKDGNYGWFNNETALEYSYRTIDAVVQYVQTSGFPQSYTIAPLNEPADNRDFSKFGTPDALSINGAAWVAKFINGVLSRVAAINPKIPVMVQGSFRPETFWSPYFPSDANLVFDAHHYYFAGRPTTSDNLPTFMCEDAKGSVSDGKFPVFIGEWSIQALNNNTFTSRAKNLNNGLYVWFKYTQGSTYWTAKFSGNDPVNGQGTQSDYWNYETFVDLGIINPASSTGFCP</sequence>
<keyword evidence="6 10" id="KW-0326">Glycosidase</keyword>
<dbReference type="InterPro" id="IPR017853">
    <property type="entry name" value="GH"/>
</dbReference>
<dbReference type="InterPro" id="IPR050386">
    <property type="entry name" value="Glycosyl_hydrolase_5"/>
</dbReference>
<dbReference type="InterPro" id="IPR001547">
    <property type="entry name" value="Glyco_hydro_5"/>
</dbReference>
<dbReference type="GO" id="GO:0009986">
    <property type="term" value="C:cell surface"/>
    <property type="evidence" value="ECO:0007669"/>
    <property type="project" value="TreeGrafter"/>
</dbReference>
<evidence type="ECO:0000313" key="14">
    <source>
        <dbReference type="Proteomes" id="UP000020467"/>
    </source>
</evidence>
<evidence type="ECO:0000256" key="5">
    <source>
        <dbReference type="ARBA" id="ARBA00022801"/>
    </source>
</evidence>
<dbReference type="GO" id="GO:0009251">
    <property type="term" value="P:glucan catabolic process"/>
    <property type="evidence" value="ECO:0007669"/>
    <property type="project" value="TreeGrafter"/>
</dbReference>
<comment type="caution">
    <text evidence="13">The sequence shown here is derived from an EMBL/GenBank/DDBJ whole genome shotgun (WGS) entry which is preliminary data.</text>
</comment>
<evidence type="ECO:0000256" key="6">
    <source>
        <dbReference type="ARBA" id="ARBA00023295"/>
    </source>
</evidence>
<protein>
    <recommendedName>
        <fullName evidence="9">glucan 1,3-beta-glucosidase</fullName>
        <ecNumber evidence="9">3.2.1.58</ecNumber>
    </recommendedName>
</protein>
<dbReference type="EMBL" id="JARH01000862">
    <property type="protein sequence ID" value="EXF76191.1"/>
    <property type="molecule type" value="Genomic_DNA"/>
</dbReference>
<dbReference type="KEGG" id="cfj:CFIO01_03584"/>
<dbReference type="OrthoDB" id="1887033at2759"/>
<keyword evidence="3" id="KW-0964">Secreted</keyword>
<dbReference type="Proteomes" id="UP000020467">
    <property type="component" value="Unassembled WGS sequence"/>
</dbReference>